<proteinExistence type="predicted"/>
<sequence length="98" mass="11696">MNSNFYINKNIFKQNINNHVIKLNQMFICKQNLIKLINKLIIITYYDKNKNNFKLNTIIGKLIKINNSRLSIWTKDNIIIKLPLNSPLLKTIKIFNKY</sequence>
<protein>
    <recommendedName>
        <fullName evidence="2">50S ribosomal protein L19</fullName>
    </recommendedName>
</protein>
<accession>A0A5C1H846</accession>
<reference evidence="1" key="1">
    <citation type="journal article" date="2019" name="Genome Biol. Evol.">
        <title>Nephromyces represents a diverse and novel lineage of the Apicomplexa that has retained apicoplasts.</title>
        <authorList>
            <person name="Munoz-Gomez S.A."/>
            <person name="Durnin K."/>
            <person name="Eme L."/>
            <person name="Paight C."/>
            <person name="Lane C.E."/>
            <person name="Saffo M.B."/>
            <person name="Slamovits C.H."/>
        </authorList>
    </citation>
    <scope>NUCLEOTIDE SEQUENCE</scope>
    <source>
        <strain evidence="1">656</strain>
    </source>
</reference>
<evidence type="ECO:0000313" key="1">
    <source>
        <dbReference type="EMBL" id="QEM01751.1"/>
    </source>
</evidence>
<dbReference type="AlphaFoldDB" id="A0A5C1H846"/>
<name>A0A5C1H846_9APIC</name>
<evidence type="ECO:0008006" key="2">
    <source>
        <dbReference type="Google" id="ProtNLM"/>
    </source>
</evidence>
<organism evidence="1">
    <name type="scientific">Nephromyces sp. ex Molgula occidentalis</name>
    <dbReference type="NCBI Taxonomy" id="2544991"/>
    <lineage>
        <taxon>Eukaryota</taxon>
        <taxon>Sar</taxon>
        <taxon>Alveolata</taxon>
        <taxon>Apicomplexa</taxon>
        <taxon>Aconoidasida</taxon>
        <taxon>Nephromycida</taxon>
        <taxon>Nephromyces</taxon>
    </lineage>
</organism>
<gene>
    <name evidence="1" type="primary">orf88</name>
</gene>
<dbReference type="EMBL" id="MK573206">
    <property type="protein sequence ID" value="QEM01751.1"/>
    <property type="molecule type" value="Genomic_DNA"/>
</dbReference>